<dbReference type="InterPro" id="IPR035890">
    <property type="entry name" value="Anti-sigma-28_factor_FlgM_sf"/>
</dbReference>
<dbReference type="Proteomes" id="UP000013378">
    <property type="component" value="Unassembled WGS sequence"/>
</dbReference>
<dbReference type="Pfam" id="PF04316">
    <property type="entry name" value="FlgM"/>
    <property type="match status" value="1"/>
</dbReference>
<evidence type="ECO:0000256" key="1">
    <source>
        <dbReference type="ARBA" id="ARBA00005322"/>
    </source>
</evidence>
<dbReference type="EMBL" id="ARZA01000276">
    <property type="protein sequence ID" value="EOC99396.1"/>
    <property type="molecule type" value="Genomic_DNA"/>
</dbReference>
<sequence>MKITNGNIEKALQVYRKQSSNDKKVSAAKKASKRDELNISNQGKDFQVAMKALKNTPDIRKEKVAEIKRQISTGTYNIDSGKIVEKILEDINIDMKI</sequence>
<evidence type="ECO:0000256" key="5">
    <source>
        <dbReference type="ARBA" id="ARBA00023015"/>
    </source>
</evidence>
<evidence type="ECO:0000256" key="4">
    <source>
        <dbReference type="ARBA" id="ARBA00022795"/>
    </source>
</evidence>
<protein>
    <recommendedName>
        <fullName evidence="2">Negative regulator of flagellin synthesis</fullName>
    </recommendedName>
</protein>
<comment type="similarity">
    <text evidence="1">Belongs to the FlgM family.</text>
</comment>
<comment type="caution">
    <text evidence="8">The sequence shown here is derived from an EMBL/GenBank/DDBJ whole genome shotgun (WGS) entry which is preliminary data.</text>
</comment>
<accession>R1ARW2</accession>
<dbReference type="STRING" id="1304284.L21TH_2577"/>
<dbReference type="SUPFAM" id="SSF101498">
    <property type="entry name" value="Anti-sigma factor FlgM"/>
    <property type="match status" value="1"/>
</dbReference>
<evidence type="ECO:0000313" key="9">
    <source>
        <dbReference type="Proteomes" id="UP000013378"/>
    </source>
</evidence>
<keyword evidence="5" id="KW-0805">Transcription regulation</keyword>
<dbReference type="GO" id="GO:0045892">
    <property type="term" value="P:negative regulation of DNA-templated transcription"/>
    <property type="evidence" value="ECO:0007669"/>
    <property type="project" value="InterPro"/>
</dbReference>
<evidence type="ECO:0000313" key="8">
    <source>
        <dbReference type="EMBL" id="EOC99396.1"/>
    </source>
</evidence>
<evidence type="ECO:0000256" key="3">
    <source>
        <dbReference type="ARBA" id="ARBA00022491"/>
    </source>
</evidence>
<dbReference type="InterPro" id="IPR031316">
    <property type="entry name" value="FlgM_C"/>
</dbReference>
<dbReference type="eggNOG" id="COG2747">
    <property type="taxonomic scope" value="Bacteria"/>
</dbReference>
<evidence type="ECO:0000256" key="2">
    <source>
        <dbReference type="ARBA" id="ARBA00017823"/>
    </source>
</evidence>
<dbReference type="OrthoDB" id="2112849at2"/>
<keyword evidence="9" id="KW-1185">Reference proteome</keyword>
<evidence type="ECO:0000259" key="7">
    <source>
        <dbReference type="Pfam" id="PF04316"/>
    </source>
</evidence>
<proteinExistence type="inferred from homology"/>
<gene>
    <name evidence="8" type="ORF">L21TH_2577</name>
</gene>
<feature type="domain" description="Anti-sigma-28 factor FlgM C-terminal" evidence="7">
    <location>
        <begin position="35"/>
        <end position="89"/>
    </location>
</feature>
<reference evidence="8 9" key="1">
    <citation type="journal article" date="2015" name="Geomicrobiol. J.">
        <title>Caldisalinibacter kiritimatiensis gen. nov., sp. nov., a moderately thermohalophilic thiosulfate-reducing bacterium from a hypersaline microbial mat.</title>
        <authorList>
            <person name="Ben Hania W."/>
            <person name="Joseph M."/>
            <person name="Fiebig A."/>
            <person name="Bunk B."/>
            <person name="Klenk H.-P."/>
            <person name="Fardeau M.-L."/>
            <person name="Spring S."/>
        </authorList>
    </citation>
    <scope>NUCLEOTIDE SEQUENCE [LARGE SCALE GENOMIC DNA]</scope>
    <source>
        <strain evidence="8 9">L21-TH-D2</strain>
    </source>
</reference>
<dbReference type="RefSeq" id="WP_006317281.1">
    <property type="nucleotide sequence ID" value="NZ_ARZA01000276.1"/>
</dbReference>
<organism evidence="8 9">
    <name type="scientific">Caldisalinibacter kiritimatiensis</name>
    <dbReference type="NCBI Taxonomy" id="1304284"/>
    <lineage>
        <taxon>Bacteria</taxon>
        <taxon>Bacillati</taxon>
        <taxon>Bacillota</taxon>
        <taxon>Tissierellia</taxon>
        <taxon>Tissierellales</taxon>
        <taxon>Thermohalobacteraceae</taxon>
        <taxon>Caldisalinibacter</taxon>
    </lineage>
</organism>
<dbReference type="NCBIfam" id="TIGR03824">
    <property type="entry name" value="FlgM_jcvi"/>
    <property type="match status" value="1"/>
</dbReference>
<keyword evidence="4" id="KW-1005">Bacterial flagellum biogenesis</keyword>
<keyword evidence="3" id="KW-0678">Repressor</keyword>
<dbReference type="AlphaFoldDB" id="R1ARW2"/>
<dbReference type="GO" id="GO:0044781">
    <property type="term" value="P:bacterial-type flagellum organization"/>
    <property type="evidence" value="ECO:0007669"/>
    <property type="project" value="UniProtKB-KW"/>
</dbReference>
<name>R1ARW2_9FIRM</name>
<evidence type="ECO:0000256" key="6">
    <source>
        <dbReference type="ARBA" id="ARBA00023163"/>
    </source>
</evidence>
<dbReference type="InterPro" id="IPR007412">
    <property type="entry name" value="FlgM"/>
</dbReference>
<keyword evidence="6" id="KW-0804">Transcription</keyword>